<keyword evidence="8" id="KW-0066">ATP synthesis</keyword>
<feature type="region of interest" description="Disordered" evidence="12">
    <location>
        <begin position="35"/>
        <end position="65"/>
    </location>
</feature>
<keyword evidence="1" id="KW-0813">Transport</keyword>
<dbReference type="AlphaFoldDB" id="A0A1F7RS99"/>
<reference evidence="14 15" key="1">
    <citation type="journal article" date="2016" name="Nat. Commun.">
        <title>Thousands of microbial genomes shed light on interconnected biogeochemical processes in an aquifer system.</title>
        <authorList>
            <person name="Anantharaman K."/>
            <person name="Brown C.T."/>
            <person name="Hug L.A."/>
            <person name="Sharon I."/>
            <person name="Castelle C.J."/>
            <person name="Probst A.J."/>
            <person name="Thomas B.C."/>
            <person name="Singh A."/>
            <person name="Wilkins M.J."/>
            <person name="Karaoz U."/>
            <person name="Brodie E.L."/>
            <person name="Williams K.H."/>
            <person name="Hubbard S.S."/>
            <person name="Banfield J.F."/>
        </authorList>
    </citation>
    <scope>NUCLEOTIDE SEQUENCE [LARGE SCALE GENOMIC DNA]</scope>
</reference>
<evidence type="ECO:0000256" key="8">
    <source>
        <dbReference type="ARBA" id="ARBA00023310"/>
    </source>
</evidence>
<evidence type="ECO:0000256" key="11">
    <source>
        <dbReference type="SAM" id="Coils"/>
    </source>
</evidence>
<keyword evidence="2" id="KW-0138">CF(0)</keyword>
<dbReference type="GO" id="GO:0012505">
    <property type="term" value="C:endomembrane system"/>
    <property type="evidence" value="ECO:0007669"/>
    <property type="project" value="UniProtKB-SubCell"/>
</dbReference>
<dbReference type="GO" id="GO:0045259">
    <property type="term" value="C:proton-transporting ATP synthase complex"/>
    <property type="evidence" value="ECO:0007669"/>
    <property type="project" value="UniProtKB-KW"/>
</dbReference>
<feature type="transmembrane region" description="Helical" evidence="13">
    <location>
        <begin position="114"/>
        <end position="133"/>
    </location>
</feature>
<evidence type="ECO:0000313" key="14">
    <source>
        <dbReference type="EMBL" id="OGL43767.1"/>
    </source>
</evidence>
<organism evidence="14 15">
    <name type="scientific">Candidatus Schekmanbacteria bacterium RBG_13_48_7</name>
    <dbReference type="NCBI Taxonomy" id="1817878"/>
    <lineage>
        <taxon>Bacteria</taxon>
        <taxon>Candidatus Schekmaniibacteriota</taxon>
    </lineage>
</organism>
<name>A0A1F7RS99_9BACT</name>
<feature type="region of interest" description="Disordered" evidence="12">
    <location>
        <begin position="86"/>
        <end position="108"/>
    </location>
</feature>
<feature type="coiled-coil region" evidence="11">
    <location>
        <begin position="152"/>
        <end position="215"/>
    </location>
</feature>
<dbReference type="Proteomes" id="UP000179266">
    <property type="component" value="Unassembled WGS sequence"/>
</dbReference>
<comment type="subcellular location">
    <subcellularLocation>
        <location evidence="10">Endomembrane system</location>
        <topology evidence="10">Single-pass membrane protein</topology>
    </subcellularLocation>
</comment>
<dbReference type="EMBL" id="MGDD01000254">
    <property type="protein sequence ID" value="OGL43767.1"/>
    <property type="molecule type" value="Genomic_DNA"/>
</dbReference>
<evidence type="ECO:0000256" key="9">
    <source>
        <dbReference type="ARBA" id="ARBA00025198"/>
    </source>
</evidence>
<dbReference type="InterPro" id="IPR002146">
    <property type="entry name" value="ATP_synth_b/b'su_bac/chlpt"/>
</dbReference>
<comment type="caution">
    <text evidence="14">The sequence shown here is derived from an EMBL/GenBank/DDBJ whole genome shotgun (WGS) entry which is preliminary data.</text>
</comment>
<evidence type="ECO:0000256" key="10">
    <source>
        <dbReference type="ARBA" id="ARBA00037847"/>
    </source>
</evidence>
<keyword evidence="11" id="KW-0175">Coiled coil</keyword>
<evidence type="ECO:0000256" key="7">
    <source>
        <dbReference type="ARBA" id="ARBA00023136"/>
    </source>
</evidence>
<evidence type="ECO:0000256" key="2">
    <source>
        <dbReference type="ARBA" id="ARBA00022547"/>
    </source>
</evidence>
<feature type="compositionally biased region" description="Polar residues" evidence="12">
    <location>
        <begin position="35"/>
        <end position="48"/>
    </location>
</feature>
<keyword evidence="4" id="KW-0375">Hydrogen ion transport</keyword>
<evidence type="ECO:0000256" key="13">
    <source>
        <dbReference type="SAM" id="Phobius"/>
    </source>
</evidence>
<comment type="function">
    <text evidence="9">F(1)F(0) ATP synthase produces ATP from ADP in the presence of a proton or sodium gradient. F-type ATPases consist of two structural domains, F(1) containing the extramembraneous catalytic core and F(0) containing the membrane proton channel, linked together by a central stalk and a peripheral stalk. During catalysis, ATP synthesis in the catalytic domain of F(1) is coupled via a rotary mechanism of the central stalk subunits to proton translocation.</text>
</comment>
<accession>A0A1F7RS99</accession>
<sequence length="267" mass="30039">MRYVSILIGLLIFITQFNSISFAVTEPVVDTTAETTQDAVNTQKTVDANDQEPADPGLGGEAEHNQQAVSDPNLEIKDAHGPQNITEHESEHAAKKEHEGEHGSEGHGGGSGNLLFWKIMCFLVIFFALFFGLKKPMKNFFSSRQSKISDDIDESADQLAKAQKFNKDLKQRVEQLAQEIAAMKSENEVLITKAVEKLQEENKLKLTRMEDLIDRKLATEVTVARKKAMLVTVDYALQKISKKFEENPDLVSDFRRNFEEILNQVKT</sequence>
<evidence type="ECO:0000256" key="4">
    <source>
        <dbReference type="ARBA" id="ARBA00022781"/>
    </source>
</evidence>
<dbReference type="GO" id="GO:0015986">
    <property type="term" value="P:proton motive force-driven ATP synthesis"/>
    <property type="evidence" value="ECO:0007669"/>
    <property type="project" value="InterPro"/>
</dbReference>
<evidence type="ECO:0000256" key="12">
    <source>
        <dbReference type="SAM" id="MobiDB-lite"/>
    </source>
</evidence>
<dbReference type="Pfam" id="PF00430">
    <property type="entry name" value="ATP-synt_B"/>
    <property type="match status" value="1"/>
</dbReference>
<evidence type="ECO:0000256" key="6">
    <source>
        <dbReference type="ARBA" id="ARBA00023065"/>
    </source>
</evidence>
<evidence type="ECO:0000256" key="3">
    <source>
        <dbReference type="ARBA" id="ARBA00022692"/>
    </source>
</evidence>
<evidence type="ECO:0000256" key="1">
    <source>
        <dbReference type="ARBA" id="ARBA00022448"/>
    </source>
</evidence>
<feature type="compositionally biased region" description="Basic and acidic residues" evidence="12">
    <location>
        <begin position="86"/>
        <end position="105"/>
    </location>
</feature>
<proteinExistence type="predicted"/>
<keyword evidence="7 13" id="KW-0472">Membrane</keyword>
<dbReference type="CDD" id="cd06503">
    <property type="entry name" value="ATP-synt_Fo_b"/>
    <property type="match status" value="1"/>
</dbReference>
<keyword evidence="6" id="KW-0406">Ion transport</keyword>
<protein>
    <submittedName>
        <fullName evidence="14">Uncharacterized protein</fullName>
    </submittedName>
</protein>
<keyword evidence="3 13" id="KW-0812">Transmembrane</keyword>
<evidence type="ECO:0000256" key="5">
    <source>
        <dbReference type="ARBA" id="ARBA00022989"/>
    </source>
</evidence>
<dbReference type="GO" id="GO:0015078">
    <property type="term" value="F:proton transmembrane transporter activity"/>
    <property type="evidence" value="ECO:0007669"/>
    <property type="project" value="InterPro"/>
</dbReference>
<evidence type="ECO:0000313" key="15">
    <source>
        <dbReference type="Proteomes" id="UP000179266"/>
    </source>
</evidence>
<gene>
    <name evidence="14" type="ORF">A2161_07075</name>
</gene>
<keyword evidence="5 13" id="KW-1133">Transmembrane helix</keyword>